<gene>
    <name evidence="1" type="ORF">FD14_GL002602</name>
</gene>
<accession>A0A0R2EYR3</accession>
<dbReference type="Proteomes" id="UP000051442">
    <property type="component" value="Unassembled WGS sequence"/>
</dbReference>
<sequence length="50" mass="5140">MIAVLIVGSLSLSGAGKLFGAYRLLVVLGSDGTTLVDSVVPAMFLIVDPY</sequence>
<reference evidence="1 2" key="1">
    <citation type="journal article" date="2015" name="Genome Announc.">
        <title>Expanding the biotechnology potential of lactobacilli through comparative genomics of 213 strains and associated genera.</title>
        <authorList>
            <person name="Sun Z."/>
            <person name="Harris H.M."/>
            <person name="McCann A."/>
            <person name="Guo C."/>
            <person name="Argimon S."/>
            <person name="Zhang W."/>
            <person name="Yang X."/>
            <person name="Jeffery I.B."/>
            <person name="Cooney J.C."/>
            <person name="Kagawa T.F."/>
            <person name="Liu W."/>
            <person name="Song Y."/>
            <person name="Salvetti E."/>
            <person name="Wrobel A."/>
            <person name="Rasinkangas P."/>
            <person name="Parkhill J."/>
            <person name="Rea M.C."/>
            <person name="O'Sullivan O."/>
            <person name="Ritari J."/>
            <person name="Douillard F.P."/>
            <person name="Paul Ross R."/>
            <person name="Yang R."/>
            <person name="Briner A.E."/>
            <person name="Felis G.E."/>
            <person name="de Vos W.M."/>
            <person name="Barrangou R."/>
            <person name="Klaenhammer T.R."/>
            <person name="Caufield P.W."/>
            <person name="Cui Y."/>
            <person name="Zhang H."/>
            <person name="O'Toole P.W."/>
        </authorList>
    </citation>
    <scope>NUCLEOTIDE SEQUENCE [LARGE SCALE GENOMIC DNA]</scope>
    <source>
        <strain evidence="1 2">DSM 23365</strain>
    </source>
</reference>
<dbReference type="AlphaFoldDB" id="A0A0R2EYR3"/>
<evidence type="ECO:0000313" key="2">
    <source>
        <dbReference type="Proteomes" id="UP000051442"/>
    </source>
</evidence>
<keyword evidence="2" id="KW-1185">Reference proteome</keyword>
<dbReference type="EMBL" id="AYZM01000173">
    <property type="protein sequence ID" value="KRN17580.1"/>
    <property type="molecule type" value="Genomic_DNA"/>
</dbReference>
<dbReference type="PATRIC" id="fig|1423804.4.peg.2814"/>
<evidence type="ECO:0000313" key="1">
    <source>
        <dbReference type="EMBL" id="KRN17580.1"/>
    </source>
</evidence>
<name>A0A0R2EYR3_9LACO</name>
<comment type="caution">
    <text evidence="1">The sequence shown here is derived from an EMBL/GenBank/DDBJ whole genome shotgun (WGS) entry which is preliminary data.</text>
</comment>
<organism evidence="1 2">
    <name type="scientific">Secundilactobacillus similis DSM 23365 = JCM 2765</name>
    <dbReference type="NCBI Taxonomy" id="1423804"/>
    <lineage>
        <taxon>Bacteria</taxon>
        <taxon>Bacillati</taxon>
        <taxon>Bacillota</taxon>
        <taxon>Bacilli</taxon>
        <taxon>Lactobacillales</taxon>
        <taxon>Lactobacillaceae</taxon>
        <taxon>Secundilactobacillus</taxon>
    </lineage>
</organism>
<proteinExistence type="predicted"/>
<protein>
    <submittedName>
        <fullName evidence="1">Uncharacterized protein</fullName>
    </submittedName>
</protein>